<accession>U1HQD9</accession>
<dbReference type="RefSeq" id="XP_007803006.1">
    <property type="nucleotide sequence ID" value="XM_007804815.1"/>
</dbReference>
<dbReference type="AlphaFoldDB" id="U1HQD9"/>
<protein>
    <recommendedName>
        <fullName evidence="3">F-box domain-containing protein</fullName>
    </recommendedName>
</protein>
<name>U1HQD9_ENDPU</name>
<dbReference type="GeneID" id="19238500"/>
<dbReference type="Proteomes" id="UP000019373">
    <property type="component" value="Unassembled WGS sequence"/>
</dbReference>
<dbReference type="CDD" id="cd09917">
    <property type="entry name" value="F-box_SF"/>
    <property type="match status" value="1"/>
</dbReference>
<gene>
    <name evidence="1" type="ORF">EPUS_03458</name>
</gene>
<evidence type="ECO:0000313" key="1">
    <source>
        <dbReference type="EMBL" id="ERF71304.1"/>
    </source>
</evidence>
<organism evidence="1 2">
    <name type="scientific">Endocarpon pusillum (strain Z07020 / HMAS-L-300199)</name>
    <name type="common">Lichen-forming fungus</name>
    <dbReference type="NCBI Taxonomy" id="1263415"/>
    <lineage>
        <taxon>Eukaryota</taxon>
        <taxon>Fungi</taxon>
        <taxon>Dikarya</taxon>
        <taxon>Ascomycota</taxon>
        <taxon>Pezizomycotina</taxon>
        <taxon>Eurotiomycetes</taxon>
        <taxon>Chaetothyriomycetidae</taxon>
        <taxon>Verrucariales</taxon>
        <taxon>Verrucariaceae</taxon>
        <taxon>Endocarpon</taxon>
    </lineage>
</organism>
<dbReference type="OrthoDB" id="10395625at2759"/>
<evidence type="ECO:0000313" key="2">
    <source>
        <dbReference type="Proteomes" id="UP000019373"/>
    </source>
</evidence>
<dbReference type="EMBL" id="KE721224">
    <property type="protein sequence ID" value="ERF71304.1"/>
    <property type="molecule type" value="Genomic_DNA"/>
</dbReference>
<reference evidence="2" key="1">
    <citation type="journal article" date="2014" name="BMC Genomics">
        <title>Genome characteristics reveal the impact of lichenization on lichen-forming fungus Endocarpon pusillum Hedwig (Verrucariales, Ascomycota).</title>
        <authorList>
            <person name="Wang Y.-Y."/>
            <person name="Liu B."/>
            <person name="Zhang X.-Y."/>
            <person name="Zhou Q.-M."/>
            <person name="Zhang T."/>
            <person name="Li H."/>
            <person name="Yu Y.-F."/>
            <person name="Zhang X.-L."/>
            <person name="Hao X.-Y."/>
            <person name="Wang M."/>
            <person name="Wang L."/>
            <person name="Wei J.-C."/>
        </authorList>
    </citation>
    <scope>NUCLEOTIDE SEQUENCE [LARGE SCALE GENOMIC DNA]</scope>
    <source>
        <strain evidence="2">Z07020 / HMAS-L-300199</strain>
    </source>
</reference>
<keyword evidence="2" id="KW-1185">Reference proteome</keyword>
<evidence type="ECO:0008006" key="3">
    <source>
        <dbReference type="Google" id="ProtNLM"/>
    </source>
</evidence>
<sequence length="325" mass="36334">MPFAYLELLHEQEQKQSSSDPVEGHLEKKENNIVCLFRVDPSFRTTGLLGKCAHPLPNQPTEQAAAAATAAATAAAAAKHIVSSTYIGIQFKSEDFGYTEGEQLLRFAQSILNEQILRSQQQQQPTQCTITDMPDEIIAQIAHFCELHDRVCLALSNKHLAESISWLDTCPAGGLSITAKWSPAAAVYERQSLLKRLNYHQSSPRVRYCGKCKMLRPTDPAFWREEWEQLRLAYQTSLSKVICSLSVIALQTVAAHDKPERILLAWQEDIPALEGSTVVNCPTCVAHQNSPYRGWAWGKEPAEPARLFNYNTELFDATMQHPTAL</sequence>
<dbReference type="HOGENOM" id="CLU_855370_0_0_1"/>
<proteinExistence type="predicted"/>